<reference evidence="2" key="2">
    <citation type="submission" date="2015-02" db="UniProtKB">
        <authorList>
            <consortium name="EnsemblMetazoa"/>
        </authorList>
    </citation>
    <scope>IDENTIFICATION</scope>
</reference>
<evidence type="ECO:0000313" key="2">
    <source>
        <dbReference type="EnsemblMetazoa" id="SMAR014742-PA"/>
    </source>
</evidence>
<dbReference type="PROSITE" id="PS50106">
    <property type="entry name" value="PDZ"/>
    <property type="match status" value="1"/>
</dbReference>
<dbReference type="EnsemblMetazoa" id="SMAR014742-RA">
    <property type="protein sequence ID" value="SMAR014742-PA"/>
    <property type="gene ID" value="SMAR014742"/>
</dbReference>
<keyword evidence="3" id="KW-1185">Reference proteome</keyword>
<dbReference type="AlphaFoldDB" id="T1JLL2"/>
<dbReference type="HOGENOM" id="CLU_2443622_0_0_1"/>
<dbReference type="InterPro" id="IPR036034">
    <property type="entry name" value="PDZ_sf"/>
</dbReference>
<proteinExistence type="predicted"/>
<evidence type="ECO:0000313" key="3">
    <source>
        <dbReference type="Proteomes" id="UP000014500"/>
    </source>
</evidence>
<reference evidence="3" key="1">
    <citation type="submission" date="2011-05" db="EMBL/GenBank/DDBJ databases">
        <authorList>
            <person name="Richards S.R."/>
            <person name="Qu J."/>
            <person name="Jiang H."/>
            <person name="Jhangiani S.N."/>
            <person name="Agravi P."/>
            <person name="Goodspeed R."/>
            <person name="Gross S."/>
            <person name="Mandapat C."/>
            <person name="Jackson L."/>
            <person name="Mathew T."/>
            <person name="Pu L."/>
            <person name="Thornton R."/>
            <person name="Saada N."/>
            <person name="Wilczek-Boney K.B."/>
            <person name="Lee S."/>
            <person name="Kovar C."/>
            <person name="Wu Y."/>
            <person name="Scherer S.E."/>
            <person name="Worley K.C."/>
            <person name="Muzny D.M."/>
            <person name="Gibbs R."/>
        </authorList>
    </citation>
    <scope>NUCLEOTIDE SEQUENCE</scope>
    <source>
        <strain evidence="3">Brora</strain>
    </source>
</reference>
<dbReference type="eggNOG" id="ENOG502SDFB">
    <property type="taxonomic scope" value="Eukaryota"/>
</dbReference>
<dbReference type="SUPFAM" id="SSF50156">
    <property type="entry name" value="PDZ domain-like"/>
    <property type="match status" value="1"/>
</dbReference>
<evidence type="ECO:0000259" key="1">
    <source>
        <dbReference type="PROSITE" id="PS50106"/>
    </source>
</evidence>
<dbReference type="Gene3D" id="2.30.42.10">
    <property type="match status" value="1"/>
</dbReference>
<sequence>MADEVKSVQLKRSDSYGFGFSILGGSGSELPPIIYDIIENSPADISGEVTGMDVCCSVGQLKATEIEEKVSEMSKRSLKGVRGILKMWQK</sequence>
<accession>T1JLL2</accession>
<feature type="domain" description="PDZ" evidence="1">
    <location>
        <begin position="7"/>
        <end position="73"/>
    </location>
</feature>
<dbReference type="Proteomes" id="UP000014500">
    <property type="component" value="Unassembled WGS sequence"/>
</dbReference>
<dbReference type="EMBL" id="JH431816">
    <property type="status" value="NOT_ANNOTATED_CDS"/>
    <property type="molecule type" value="Genomic_DNA"/>
</dbReference>
<organism evidence="2 3">
    <name type="scientific">Strigamia maritima</name>
    <name type="common">European centipede</name>
    <name type="synonym">Geophilus maritimus</name>
    <dbReference type="NCBI Taxonomy" id="126957"/>
    <lineage>
        <taxon>Eukaryota</taxon>
        <taxon>Metazoa</taxon>
        <taxon>Ecdysozoa</taxon>
        <taxon>Arthropoda</taxon>
        <taxon>Myriapoda</taxon>
        <taxon>Chilopoda</taxon>
        <taxon>Pleurostigmophora</taxon>
        <taxon>Geophilomorpha</taxon>
        <taxon>Linotaeniidae</taxon>
        <taxon>Strigamia</taxon>
    </lineage>
</organism>
<name>T1JLL2_STRMM</name>
<dbReference type="InterPro" id="IPR001478">
    <property type="entry name" value="PDZ"/>
</dbReference>
<protein>
    <recommendedName>
        <fullName evidence="1">PDZ domain-containing protein</fullName>
    </recommendedName>
</protein>
<dbReference type="STRING" id="126957.T1JLL2"/>